<accession>A0A8H6FEQ0</accession>
<dbReference type="Proteomes" id="UP000593566">
    <property type="component" value="Unassembled WGS sequence"/>
</dbReference>
<reference evidence="2 3" key="1">
    <citation type="journal article" date="2020" name="Genomics">
        <title>Complete, high-quality genomes from long-read metagenomic sequencing of two wolf lichen thalli reveals enigmatic genome architecture.</title>
        <authorList>
            <person name="McKenzie S.K."/>
            <person name="Walston R.F."/>
            <person name="Allen J.L."/>
        </authorList>
    </citation>
    <scope>NUCLEOTIDE SEQUENCE [LARGE SCALE GENOMIC DNA]</scope>
    <source>
        <strain evidence="2">WasteWater1</strain>
    </source>
</reference>
<feature type="chain" id="PRO_5034233684" evidence="1">
    <location>
        <begin position="25"/>
        <end position="145"/>
    </location>
</feature>
<evidence type="ECO:0000313" key="3">
    <source>
        <dbReference type="Proteomes" id="UP000593566"/>
    </source>
</evidence>
<dbReference type="EMBL" id="JACCJB010000007">
    <property type="protein sequence ID" value="KAF6225635.1"/>
    <property type="molecule type" value="Genomic_DNA"/>
</dbReference>
<protein>
    <submittedName>
        <fullName evidence="2">Uncharacterized protein</fullName>
    </submittedName>
</protein>
<evidence type="ECO:0000313" key="2">
    <source>
        <dbReference type="EMBL" id="KAF6225635.1"/>
    </source>
</evidence>
<evidence type="ECO:0000256" key="1">
    <source>
        <dbReference type="SAM" id="SignalP"/>
    </source>
</evidence>
<dbReference type="RefSeq" id="XP_037154344.1">
    <property type="nucleotide sequence ID" value="XM_037300496.1"/>
</dbReference>
<feature type="signal peptide" evidence="1">
    <location>
        <begin position="1"/>
        <end position="24"/>
    </location>
</feature>
<sequence>MLRLNSLSLLGILLHHHFFSSTSALPLETHRQLSLTLSKRTVEFLDCPGPLPLPPYPEAPIFMKATHIDVESQAPTALTYTDRWGEQEYIFAREGLCSRAGCKCVSGFVDPHDPPSVSLIGGGKNVSVDLIASLGSGTVNIASTD</sequence>
<keyword evidence="3" id="KW-1185">Reference proteome</keyword>
<gene>
    <name evidence="2" type="ORF">HO133_009635</name>
</gene>
<name>A0A8H6FEQ0_9LECA</name>
<proteinExistence type="predicted"/>
<dbReference type="AlphaFoldDB" id="A0A8H6FEQ0"/>
<keyword evidence="1" id="KW-0732">Signal</keyword>
<organism evidence="2 3">
    <name type="scientific">Letharia lupina</name>
    <dbReference type="NCBI Taxonomy" id="560253"/>
    <lineage>
        <taxon>Eukaryota</taxon>
        <taxon>Fungi</taxon>
        <taxon>Dikarya</taxon>
        <taxon>Ascomycota</taxon>
        <taxon>Pezizomycotina</taxon>
        <taxon>Lecanoromycetes</taxon>
        <taxon>OSLEUM clade</taxon>
        <taxon>Lecanoromycetidae</taxon>
        <taxon>Lecanorales</taxon>
        <taxon>Lecanorineae</taxon>
        <taxon>Parmeliaceae</taxon>
        <taxon>Letharia</taxon>
    </lineage>
</organism>
<comment type="caution">
    <text evidence="2">The sequence shown here is derived from an EMBL/GenBank/DDBJ whole genome shotgun (WGS) entry which is preliminary data.</text>
</comment>
<dbReference type="GeneID" id="59338030"/>